<sequence length="133" mass="15627">MYVFGIVRLEIVISHYKSGKSWDNLFFINLSKLSSLTINLTDFIKYSTEFYLQITRLPKLKYCKLSFQIMYHLDVSSTNIFSPLEHFVYEAVFPIESFENFLSFLPQLRHLSIHSVSANRCHSVTTNLLYHCS</sequence>
<evidence type="ECO:0000313" key="2">
    <source>
        <dbReference type="EMBL" id="CAF4074975.1"/>
    </source>
</evidence>
<name>A0A819Y678_9BILA</name>
<proteinExistence type="predicted"/>
<dbReference type="EMBL" id="CAJOAY010006942">
    <property type="protein sequence ID" value="CAF4154450.1"/>
    <property type="molecule type" value="Genomic_DNA"/>
</dbReference>
<reference evidence="3" key="1">
    <citation type="submission" date="2021-02" db="EMBL/GenBank/DDBJ databases">
        <authorList>
            <person name="Nowell W R."/>
        </authorList>
    </citation>
    <scope>NUCLEOTIDE SEQUENCE</scope>
</reference>
<dbReference type="Proteomes" id="UP000663844">
    <property type="component" value="Unassembled WGS sequence"/>
</dbReference>
<dbReference type="AlphaFoldDB" id="A0A819Y678"/>
<organism evidence="3 4">
    <name type="scientific">Adineta steineri</name>
    <dbReference type="NCBI Taxonomy" id="433720"/>
    <lineage>
        <taxon>Eukaryota</taxon>
        <taxon>Metazoa</taxon>
        <taxon>Spiralia</taxon>
        <taxon>Gnathifera</taxon>
        <taxon>Rotifera</taxon>
        <taxon>Eurotatoria</taxon>
        <taxon>Bdelloidea</taxon>
        <taxon>Adinetida</taxon>
        <taxon>Adinetidae</taxon>
        <taxon>Adineta</taxon>
    </lineage>
</organism>
<evidence type="ECO:0000313" key="4">
    <source>
        <dbReference type="Proteomes" id="UP000663881"/>
    </source>
</evidence>
<dbReference type="EMBL" id="CAJNOG010002970">
    <property type="protein sequence ID" value="CAF1522646.1"/>
    <property type="molecule type" value="Genomic_DNA"/>
</dbReference>
<comment type="caution">
    <text evidence="3">The sequence shown here is derived from an EMBL/GenBank/DDBJ whole genome shotgun (WGS) entry which is preliminary data.</text>
</comment>
<accession>A0A819Y678</accession>
<evidence type="ECO:0000313" key="1">
    <source>
        <dbReference type="EMBL" id="CAF1522646.1"/>
    </source>
</evidence>
<protein>
    <submittedName>
        <fullName evidence="3">Uncharacterized protein</fullName>
    </submittedName>
</protein>
<gene>
    <name evidence="1" type="ORF">JYZ213_LOCUS44661</name>
    <name evidence="3" type="ORF">OKA104_LOCUS38434</name>
    <name evidence="2" type="ORF">OXD698_LOCUS33943</name>
</gene>
<dbReference type="Proteomes" id="UP000663845">
    <property type="component" value="Unassembled WGS sequence"/>
</dbReference>
<evidence type="ECO:0000313" key="3">
    <source>
        <dbReference type="EMBL" id="CAF4154450.1"/>
    </source>
</evidence>
<dbReference type="EMBL" id="CAJOAZ010004783">
    <property type="protein sequence ID" value="CAF4074975.1"/>
    <property type="molecule type" value="Genomic_DNA"/>
</dbReference>
<dbReference type="Proteomes" id="UP000663881">
    <property type="component" value="Unassembled WGS sequence"/>
</dbReference>